<feature type="binding site" evidence="7">
    <location>
        <position position="152"/>
    </location>
    <ligand>
        <name>Zn(2+)</name>
        <dbReference type="ChEBI" id="CHEBI:29105"/>
        <label>2</label>
    </ligand>
</feature>
<dbReference type="Gene3D" id="2.30.40.10">
    <property type="entry name" value="Urease, subunit C, domain 1"/>
    <property type="match status" value="1"/>
</dbReference>
<comment type="cofactor">
    <cofactor evidence="7">
        <name>Zn(2+)</name>
        <dbReference type="ChEBI" id="CHEBI:29105"/>
    </cofactor>
    <text evidence="7">Binds 2 Zn(2+) ions per subunit.</text>
</comment>
<dbReference type="InterPro" id="IPR013108">
    <property type="entry name" value="Amidohydro_3"/>
</dbReference>
<dbReference type="GO" id="GO:0044205">
    <property type="term" value="P:'de novo' UMP biosynthetic process"/>
    <property type="evidence" value="ECO:0007669"/>
    <property type="project" value="UniProtKB-UniRule"/>
</dbReference>
<feature type="binding site" evidence="7">
    <location>
        <position position="305"/>
    </location>
    <ligand>
        <name>Zn(2+)</name>
        <dbReference type="ChEBI" id="CHEBI:29105"/>
        <label>1</label>
    </ligand>
</feature>
<dbReference type="InterPro" id="IPR011059">
    <property type="entry name" value="Metal-dep_hydrolase_composite"/>
</dbReference>
<feature type="domain" description="Amidohydrolase 3" evidence="8">
    <location>
        <begin position="346"/>
        <end position="423"/>
    </location>
</feature>
<evidence type="ECO:0000256" key="5">
    <source>
        <dbReference type="ARBA" id="ARBA00022833"/>
    </source>
</evidence>
<dbReference type="Pfam" id="PF12890">
    <property type="entry name" value="DHOase"/>
    <property type="match status" value="1"/>
</dbReference>
<feature type="binding site" evidence="7">
    <location>
        <position position="309"/>
    </location>
    <ligand>
        <name>substrate</name>
    </ligand>
</feature>
<dbReference type="SUPFAM" id="SSF51556">
    <property type="entry name" value="Metallo-dependent hydrolases"/>
    <property type="match status" value="1"/>
</dbReference>
<dbReference type="Proteomes" id="UP000051412">
    <property type="component" value="Unassembled WGS sequence"/>
</dbReference>
<feature type="binding site" evidence="7">
    <location>
        <position position="152"/>
    </location>
    <ligand>
        <name>Zn(2+)</name>
        <dbReference type="ChEBI" id="CHEBI:29105"/>
        <label>1</label>
    </ligand>
</feature>
<dbReference type="PROSITE" id="PS00483">
    <property type="entry name" value="DIHYDROOROTASE_2"/>
    <property type="match status" value="1"/>
</dbReference>
<dbReference type="GO" id="GO:0005737">
    <property type="term" value="C:cytoplasm"/>
    <property type="evidence" value="ECO:0007669"/>
    <property type="project" value="TreeGrafter"/>
</dbReference>
<feature type="binding site" evidence="7">
    <location>
        <position position="232"/>
    </location>
    <ligand>
        <name>Zn(2+)</name>
        <dbReference type="ChEBI" id="CHEBI:29105"/>
        <label>2</label>
    </ligand>
</feature>
<evidence type="ECO:0000256" key="6">
    <source>
        <dbReference type="ARBA" id="ARBA00022975"/>
    </source>
</evidence>
<dbReference type="Gene3D" id="3.20.20.140">
    <property type="entry name" value="Metal-dependent hydrolases"/>
    <property type="match status" value="1"/>
</dbReference>
<comment type="catalytic activity">
    <reaction evidence="7">
        <text>(S)-dihydroorotate + H2O = N-carbamoyl-L-aspartate + H(+)</text>
        <dbReference type="Rhea" id="RHEA:24296"/>
        <dbReference type="ChEBI" id="CHEBI:15377"/>
        <dbReference type="ChEBI" id="CHEBI:15378"/>
        <dbReference type="ChEBI" id="CHEBI:30864"/>
        <dbReference type="ChEBI" id="CHEBI:32814"/>
        <dbReference type="EC" id="3.5.2.3"/>
    </reaction>
</comment>
<dbReference type="PATRIC" id="fig|1423782.4.peg.664"/>
<feature type="binding site" evidence="7">
    <location>
        <position position="94"/>
    </location>
    <ligand>
        <name>substrate</name>
    </ligand>
</feature>
<evidence type="ECO:0000313" key="11">
    <source>
        <dbReference type="Proteomes" id="UP000051412"/>
    </source>
</evidence>
<dbReference type="GO" id="GO:0004151">
    <property type="term" value="F:dihydroorotase activity"/>
    <property type="evidence" value="ECO:0007669"/>
    <property type="project" value="UniProtKB-UniRule"/>
</dbReference>
<dbReference type="UniPathway" id="UPA00070">
    <property type="reaction ID" value="UER00117"/>
</dbReference>
<reference evidence="10 11" key="1">
    <citation type="journal article" date="2015" name="Genome Announc.">
        <title>Expanding the biotechnology potential of lactobacilli through comparative genomics of 213 strains and associated genera.</title>
        <authorList>
            <person name="Sun Z."/>
            <person name="Harris H.M."/>
            <person name="McCann A."/>
            <person name="Guo C."/>
            <person name="Argimon S."/>
            <person name="Zhang W."/>
            <person name="Yang X."/>
            <person name="Jeffery I.B."/>
            <person name="Cooney J.C."/>
            <person name="Kagawa T.F."/>
            <person name="Liu W."/>
            <person name="Song Y."/>
            <person name="Salvetti E."/>
            <person name="Wrobel A."/>
            <person name="Rasinkangas P."/>
            <person name="Parkhill J."/>
            <person name="Rea M.C."/>
            <person name="O'Sullivan O."/>
            <person name="Ritari J."/>
            <person name="Douillard F.P."/>
            <person name="Paul Ross R."/>
            <person name="Yang R."/>
            <person name="Briner A.E."/>
            <person name="Felis G.E."/>
            <person name="de Vos W.M."/>
            <person name="Barrangou R."/>
            <person name="Klaenhammer T.R."/>
            <person name="Caufield P.W."/>
            <person name="Cui Y."/>
            <person name="Zhang H."/>
            <person name="O'Toole P.W."/>
        </authorList>
    </citation>
    <scope>NUCLEOTIDE SEQUENCE [LARGE SCALE GENOMIC DNA]</scope>
    <source>
        <strain evidence="10 11">DSM 6035</strain>
    </source>
</reference>
<feature type="binding site" evidence="7">
    <location>
        <position position="179"/>
    </location>
    <ligand>
        <name>Zn(2+)</name>
        <dbReference type="ChEBI" id="CHEBI:29105"/>
        <label>2</label>
    </ligand>
</feature>
<dbReference type="GO" id="GO:0006145">
    <property type="term" value="P:purine nucleobase catabolic process"/>
    <property type="evidence" value="ECO:0007669"/>
    <property type="project" value="TreeGrafter"/>
</dbReference>
<keyword evidence="11" id="KW-1185">Reference proteome</keyword>
<dbReference type="EC" id="3.5.2.3" evidence="7"/>
<dbReference type="STRING" id="1423782.FD32_GL000639"/>
<comment type="caution">
    <text evidence="7">Lacks conserved residue(s) required for the propagation of feature annotation.</text>
</comment>
<dbReference type="Pfam" id="PF07969">
    <property type="entry name" value="Amidohydro_3"/>
    <property type="match status" value="1"/>
</dbReference>
<evidence type="ECO:0000256" key="2">
    <source>
        <dbReference type="ARBA" id="ARBA00010286"/>
    </source>
</evidence>
<comment type="caution">
    <text evidence="10">The sequence shown here is derived from an EMBL/GenBank/DDBJ whole genome shotgun (WGS) entry which is preliminary data.</text>
</comment>
<evidence type="ECO:0000259" key="9">
    <source>
        <dbReference type="Pfam" id="PF12890"/>
    </source>
</evidence>
<feature type="domain" description="Dihydroorotase catalytic" evidence="9">
    <location>
        <begin position="49"/>
        <end position="238"/>
    </location>
</feature>
<organism evidence="10 11">
    <name type="scientific">Limosilactobacillus panis DSM 6035</name>
    <dbReference type="NCBI Taxonomy" id="1423782"/>
    <lineage>
        <taxon>Bacteria</taxon>
        <taxon>Bacillati</taxon>
        <taxon>Bacillota</taxon>
        <taxon>Bacilli</taxon>
        <taxon>Lactobacillales</taxon>
        <taxon>Lactobacillaceae</taxon>
        <taxon>Limosilactobacillus</taxon>
    </lineage>
</organism>
<keyword evidence="3 7" id="KW-0479">Metal-binding</keyword>
<accession>A0A0R1X6Z1</accession>
<feature type="binding site" evidence="7">
    <location>
        <position position="60"/>
    </location>
    <ligand>
        <name>Zn(2+)</name>
        <dbReference type="ChEBI" id="CHEBI:29105"/>
        <label>1</label>
    </ligand>
</feature>
<evidence type="ECO:0000259" key="8">
    <source>
        <dbReference type="Pfam" id="PF07969"/>
    </source>
</evidence>
<feature type="binding site" evidence="7">
    <location>
        <position position="62"/>
    </location>
    <ligand>
        <name>Zn(2+)</name>
        <dbReference type="ChEBI" id="CHEBI:29105"/>
        <label>1</label>
    </ligand>
</feature>
<comment type="similarity">
    <text evidence="2 7">Belongs to the metallo-dependent hydrolases superfamily. DHOase family. Class I DHOase subfamily.</text>
</comment>
<dbReference type="InterPro" id="IPR024403">
    <property type="entry name" value="DHOase_cat"/>
</dbReference>
<keyword evidence="6 7" id="KW-0665">Pyrimidine biosynthesis</keyword>
<dbReference type="GO" id="GO:0004038">
    <property type="term" value="F:allantoinase activity"/>
    <property type="evidence" value="ECO:0007669"/>
    <property type="project" value="TreeGrafter"/>
</dbReference>
<evidence type="ECO:0000256" key="7">
    <source>
        <dbReference type="HAMAP-Rule" id="MF_00220"/>
    </source>
</evidence>
<evidence type="ECO:0000313" key="10">
    <source>
        <dbReference type="EMBL" id="KRM25808.1"/>
    </source>
</evidence>
<feature type="binding site" evidence="7">
    <location>
        <position position="278"/>
    </location>
    <ligand>
        <name>substrate</name>
    </ligand>
</feature>
<dbReference type="CDD" id="cd01317">
    <property type="entry name" value="DHOase_IIa"/>
    <property type="match status" value="1"/>
</dbReference>
<evidence type="ECO:0000256" key="3">
    <source>
        <dbReference type="ARBA" id="ARBA00022723"/>
    </source>
</evidence>
<dbReference type="HAMAP" id="MF_00220_B">
    <property type="entry name" value="PyrC_classI_B"/>
    <property type="match status" value="1"/>
</dbReference>
<dbReference type="GO" id="GO:0008270">
    <property type="term" value="F:zinc ion binding"/>
    <property type="evidence" value="ECO:0007669"/>
    <property type="project" value="UniProtKB-UniRule"/>
</dbReference>
<feature type="binding site" evidence="7">
    <location>
        <begin position="62"/>
        <end position="64"/>
    </location>
    <ligand>
        <name>substrate</name>
    </ligand>
</feature>
<comment type="function">
    <text evidence="1 7">Catalyzes the reversible cyclization of carbamoyl aspartate to dihydroorotate.</text>
</comment>
<dbReference type="InterPro" id="IPR004722">
    <property type="entry name" value="DHOase"/>
</dbReference>
<feature type="active site" evidence="7">
    <location>
        <position position="305"/>
    </location>
</feature>
<dbReference type="NCBIfam" id="NF006837">
    <property type="entry name" value="PRK09357.1-2"/>
    <property type="match status" value="1"/>
</dbReference>
<dbReference type="InterPro" id="IPR032466">
    <property type="entry name" value="Metal_Hydrolase"/>
</dbReference>
<sequence>MKILIQNGTVYVNGRLICADVLVDDNIIEAIGNLPDLADEVGHIINASGKLVTPGLVDVHVHYRDPGQTQKETIKTGTAAAIHGGFTTVGAMPNVDPTTDTPERVAHMVKRNQEEGLVHIAQFATITTGRQGDQLVDFAGVKRAGAFAVSNDGSGVQTAGTMYKAMEGAAKAGLPLAAHVEDNSLLFGGVMNESQRAKELGLPGAPSVSESAQVARDLVLAKATGVHYHICHVSTKESIEMVRFAKQQGVNVTCEATPHHLLLADKDIPAGNTNYKMNPPLRHEEDRQALIAGLLDGTVDMVATDHAPHTVSDKPNDFTKAANGITGSETAFCELYTKLVKTGICRLTQLLDWMTAKPADLFGLKDAGHLEPGKPADIAIFDLDHQFEIKQEDYRSKGINNPFTGDKVYGETVLTMVDGKVVYERKED</sequence>
<comment type="pathway">
    <text evidence="7">Pyrimidine metabolism; UMP biosynthesis via de novo pathway; (S)-dihydroorotate from bicarbonate: step 3/3.</text>
</comment>
<dbReference type="OrthoDB" id="9765462at2"/>
<dbReference type="InterPro" id="IPR050138">
    <property type="entry name" value="DHOase/Allantoinase_Hydrolase"/>
</dbReference>
<dbReference type="SUPFAM" id="SSF51338">
    <property type="entry name" value="Composite domain of metallo-dependent hydrolases"/>
    <property type="match status" value="1"/>
</dbReference>
<name>A0A0R1X6Z1_9LACO</name>
<dbReference type="PANTHER" id="PTHR43668:SF2">
    <property type="entry name" value="ALLANTOINASE"/>
    <property type="match status" value="1"/>
</dbReference>
<dbReference type="NCBIfam" id="TIGR00857">
    <property type="entry name" value="pyrC_multi"/>
    <property type="match status" value="1"/>
</dbReference>
<evidence type="ECO:0000256" key="4">
    <source>
        <dbReference type="ARBA" id="ARBA00022801"/>
    </source>
</evidence>
<keyword evidence="5 7" id="KW-0862">Zinc</keyword>
<dbReference type="PANTHER" id="PTHR43668">
    <property type="entry name" value="ALLANTOINASE"/>
    <property type="match status" value="1"/>
</dbReference>
<proteinExistence type="inferred from homology"/>
<evidence type="ECO:0000256" key="1">
    <source>
        <dbReference type="ARBA" id="ARBA00002368"/>
    </source>
</evidence>
<dbReference type="RefSeq" id="WP_047767287.1">
    <property type="nucleotide sequence ID" value="NZ_AZGM01000110.1"/>
</dbReference>
<dbReference type="AlphaFoldDB" id="A0A0R1X6Z1"/>
<keyword evidence="4 7" id="KW-0378">Hydrolase</keyword>
<dbReference type="EMBL" id="AZGM01000110">
    <property type="protein sequence ID" value="KRM25808.1"/>
    <property type="molecule type" value="Genomic_DNA"/>
</dbReference>
<dbReference type="InterPro" id="IPR002195">
    <property type="entry name" value="Dihydroorotase_CS"/>
</dbReference>
<protein>
    <recommendedName>
        <fullName evidence="7">Dihydroorotase</fullName>
        <shortName evidence="7">DHOase</shortName>
        <ecNumber evidence="7">3.5.2.3</ecNumber>
    </recommendedName>
</protein>
<gene>
    <name evidence="7" type="primary">pyrC</name>
    <name evidence="10" type="ORF">FD32_GL000639</name>
</gene>